<keyword evidence="2" id="KW-1185">Reference proteome</keyword>
<name>A0ABP9VJ41_9BACT</name>
<dbReference type="EMBL" id="BAABRO010000001">
    <property type="protein sequence ID" value="GAA5505224.1"/>
    <property type="molecule type" value="Genomic_DNA"/>
</dbReference>
<dbReference type="Proteomes" id="UP001416858">
    <property type="component" value="Unassembled WGS sequence"/>
</dbReference>
<reference evidence="1 2" key="1">
    <citation type="submission" date="2024-02" db="EMBL/GenBank/DDBJ databases">
        <title>Rhodopirellula caenicola NBRC 110016.</title>
        <authorList>
            <person name="Ichikawa N."/>
            <person name="Katano-Makiyama Y."/>
            <person name="Hidaka K."/>
        </authorList>
    </citation>
    <scope>NUCLEOTIDE SEQUENCE [LARGE SCALE GENOMIC DNA]</scope>
    <source>
        <strain evidence="1 2">NBRC 110016</strain>
    </source>
</reference>
<evidence type="ECO:0000313" key="1">
    <source>
        <dbReference type="EMBL" id="GAA5505224.1"/>
    </source>
</evidence>
<protein>
    <submittedName>
        <fullName evidence="1">Uncharacterized protein</fullName>
    </submittedName>
</protein>
<gene>
    <name evidence="1" type="ORF">Rcae01_00666</name>
</gene>
<proteinExistence type="predicted"/>
<accession>A0ABP9VJ41</accession>
<evidence type="ECO:0000313" key="2">
    <source>
        <dbReference type="Proteomes" id="UP001416858"/>
    </source>
</evidence>
<sequence length="51" mass="5720">MWLIGIRICVDLRLSVVANDARNNPALDRCVSDSSLSFVARDYFGRYPAVC</sequence>
<organism evidence="1 2">
    <name type="scientific">Novipirellula caenicola</name>
    <dbReference type="NCBI Taxonomy" id="1536901"/>
    <lineage>
        <taxon>Bacteria</taxon>
        <taxon>Pseudomonadati</taxon>
        <taxon>Planctomycetota</taxon>
        <taxon>Planctomycetia</taxon>
        <taxon>Pirellulales</taxon>
        <taxon>Pirellulaceae</taxon>
        <taxon>Novipirellula</taxon>
    </lineage>
</organism>
<comment type="caution">
    <text evidence="1">The sequence shown here is derived from an EMBL/GenBank/DDBJ whole genome shotgun (WGS) entry which is preliminary data.</text>
</comment>